<evidence type="ECO:0000256" key="10">
    <source>
        <dbReference type="ARBA" id="ARBA00022729"/>
    </source>
</evidence>
<evidence type="ECO:0000256" key="19">
    <source>
        <dbReference type="ARBA" id="ARBA00047899"/>
    </source>
</evidence>
<keyword evidence="13" id="KW-0418">Kinase</keyword>
<dbReference type="GO" id="GO:0005524">
    <property type="term" value="F:ATP binding"/>
    <property type="evidence" value="ECO:0007669"/>
    <property type="project" value="UniProtKB-UniRule"/>
</dbReference>
<dbReference type="GO" id="GO:0004674">
    <property type="term" value="F:protein serine/threonine kinase activity"/>
    <property type="evidence" value="ECO:0007669"/>
    <property type="project" value="UniProtKB-KW"/>
</dbReference>
<protein>
    <recommendedName>
        <fullName evidence="3">non-specific serine/threonine protein kinase</fullName>
        <ecNumber evidence="3">2.7.11.1</ecNumber>
    </recommendedName>
</protein>
<dbReference type="Gene3D" id="1.10.510.10">
    <property type="entry name" value="Transferase(Phosphotransferase) domain 1"/>
    <property type="match status" value="1"/>
</dbReference>
<evidence type="ECO:0000256" key="23">
    <source>
        <dbReference type="SAM" id="SignalP"/>
    </source>
</evidence>
<keyword evidence="12 21" id="KW-0547">Nucleotide-binding</keyword>
<dbReference type="EMBL" id="BAABME010019400">
    <property type="protein sequence ID" value="GAA0157064.1"/>
    <property type="molecule type" value="Genomic_DNA"/>
</dbReference>
<dbReference type="FunFam" id="3.30.200.20:FF:000661">
    <property type="entry name" value="Serine-threonine protein kinase plant-type"/>
    <property type="match status" value="1"/>
</dbReference>
<organism evidence="25 26">
    <name type="scientific">Lithospermum erythrorhizon</name>
    <name type="common">Purple gromwell</name>
    <name type="synonym">Lithospermum officinale var. erythrorhizon</name>
    <dbReference type="NCBI Taxonomy" id="34254"/>
    <lineage>
        <taxon>Eukaryota</taxon>
        <taxon>Viridiplantae</taxon>
        <taxon>Streptophyta</taxon>
        <taxon>Embryophyta</taxon>
        <taxon>Tracheophyta</taxon>
        <taxon>Spermatophyta</taxon>
        <taxon>Magnoliopsida</taxon>
        <taxon>eudicotyledons</taxon>
        <taxon>Gunneridae</taxon>
        <taxon>Pentapetalae</taxon>
        <taxon>asterids</taxon>
        <taxon>lamiids</taxon>
        <taxon>Boraginales</taxon>
        <taxon>Boraginaceae</taxon>
        <taxon>Boraginoideae</taxon>
        <taxon>Lithospermeae</taxon>
        <taxon>Lithospermum</taxon>
    </lineage>
</organism>
<dbReference type="EC" id="2.7.11.1" evidence="3"/>
<evidence type="ECO:0000259" key="24">
    <source>
        <dbReference type="PROSITE" id="PS50011"/>
    </source>
</evidence>
<dbReference type="Pfam" id="PF00560">
    <property type="entry name" value="LRR_1"/>
    <property type="match status" value="9"/>
</dbReference>
<evidence type="ECO:0000256" key="7">
    <source>
        <dbReference type="ARBA" id="ARBA00022614"/>
    </source>
</evidence>
<dbReference type="InterPro" id="IPR008271">
    <property type="entry name" value="Ser/Thr_kinase_AS"/>
</dbReference>
<evidence type="ECO:0000256" key="5">
    <source>
        <dbReference type="ARBA" id="ARBA00022527"/>
    </source>
</evidence>
<keyword evidence="16 22" id="KW-0472">Membrane</keyword>
<keyword evidence="8" id="KW-0808">Transferase</keyword>
<keyword evidence="9 22" id="KW-0812">Transmembrane</keyword>
<dbReference type="GO" id="GO:0033612">
    <property type="term" value="F:receptor serine/threonine kinase binding"/>
    <property type="evidence" value="ECO:0007669"/>
    <property type="project" value="TreeGrafter"/>
</dbReference>
<dbReference type="PANTHER" id="PTHR48056:SF73">
    <property type="entry name" value="LRR RECEPTOR-LIKE SERINE_THREONINE-PROTEIN KINASE EFR"/>
    <property type="match status" value="1"/>
</dbReference>
<comment type="similarity">
    <text evidence="2">Belongs to the protein kinase superfamily. Ser/Thr protein kinase family.</text>
</comment>
<proteinExistence type="inferred from homology"/>
<dbReference type="PROSITE" id="PS00108">
    <property type="entry name" value="PROTEIN_KINASE_ST"/>
    <property type="match status" value="1"/>
</dbReference>
<dbReference type="FunFam" id="3.80.10.10:FF:000041">
    <property type="entry name" value="LRR receptor-like serine/threonine-protein kinase ERECTA"/>
    <property type="match status" value="1"/>
</dbReference>
<keyword evidence="5" id="KW-0723">Serine/threonine-protein kinase</keyword>
<gene>
    <name evidence="25" type="ORF">LIER_38396</name>
</gene>
<dbReference type="InterPro" id="IPR017441">
    <property type="entry name" value="Protein_kinase_ATP_BS"/>
</dbReference>
<evidence type="ECO:0000313" key="26">
    <source>
        <dbReference type="Proteomes" id="UP001454036"/>
    </source>
</evidence>
<evidence type="ECO:0000256" key="14">
    <source>
        <dbReference type="ARBA" id="ARBA00022840"/>
    </source>
</evidence>
<evidence type="ECO:0000256" key="17">
    <source>
        <dbReference type="ARBA" id="ARBA00023170"/>
    </source>
</evidence>
<dbReference type="Pfam" id="PF00069">
    <property type="entry name" value="Pkinase"/>
    <property type="match status" value="1"/>
</dbReference>
<dbReference type="Pfam" id="PF08263">
    <property type="entry name" value="LRRNT_2"/>
    <property type="match status" value="1"/>
</dbReference>
<evidence type="ECO:0000256" key="15">
    <source>
        <dbReference type="ARBA" id="ARBA00022989"/>
    </source>
</evidence>
<name>A0AAV3PZ73_LITER</name>
<evidence type="ECO:0000313" key="25">
    <source>
        <dbReference type="EMBL" id="GAA0157064.1"/>
    </source>
</evidence>
<dbReference type="PROSITE" id="PS50011">
    <property type="entry name" value="PROTEIN_KINASE_DOM"/>
    <property type="match status" value="1"/>
</dbReference>
<sequence length="1013" mass="113059">MASSAIILMLLFQCSIVFCTTISTTNITRDQSALLKFKSNIIDPQRHLGDWTPNKPICAWKGVKCSISHQRVTALNISDMNLSGKIPPELGNLSFLVSLDMKKNDFTGNLPGELVHLQRLRSLDLRSNNFMGPVPFWLGSMSKLESLLLSFNNFTGSLTPLLFNNLTNLKALALRNNSIQGPIPKEIGKLNKLIELDFQKNQISGSIPYTIYNLSLLEIISLSFNSLSGTIPNDLCHYSPRLTGIFLPINQFVGQIPTSLHECSHLQILSIGFNKFTGSIPNYIGNLTFLQKILLNKNNFTGVVPEEIGNLEQLEYLVIDDNSLSGVIPNSISNCSKLIVLSTFYNQLSSSISGGDSSMNELSFITLMTRCRNLNSFDISGNPIYGFLPNSIGNFSASLQYFQMESCQLNGIIPDEVGNLSSLLILSLSNNNHLSGLIPSSIKGLVNLQILDLHDTRINGTIPLGLCDLPSLYLIYLANNRLTGNIPACLGRKYSLRNLNFYNNMLESSIPLSLWNLKDLIELNLGWNRLNGSLPGEVGNLEALTTLDLSTNRFSGSIPSTIQNLKSLQSLYLEENSFEGSIPDTIGEMYSLEVLDISNNNLSGTIPNAVTKLSYLKYFNVSFNKLFGEIPSEGPFVNFNASYFASNAALCGSSRYHVPPCIVNSSRRTKKKKFIWWIFILAGIIFVIGVIALTIFLIKYKRQKRHVVVEMDPYTTSRISYYDLLRATEDFSLSNLLGTGSFGSVYKGVLNDGKIVAVKVFKLQVQGAFQSFDVECEVLRNLRHRNLTKVITSCSNDDDFKALVIEYMSNGSLEKWLHSENYFLDMLQRLNIMVDVSQALEYLHYGFSTPIVHCDIKPSNVLLDENMTAHLCDFGLTRFLNEEASFTHTNTLATFGYIAPEYRSEGIVSRAGDVYSFGILLMETFTKTKPSEEMFTENGSLKEWVYDHLSRNQLGQVLDSDLWSGNEQRINEEMQSVSSIMELALKCCAGSPKERMNIKDVSVALEKIRLAHV</sequence>
<dbReference type="InterPro" id="IPR032675">
    <property type="entry name" value="LRR_dom_sf"/>
</dbReference>
<feature type="transmembrane region" description="Helical" evidence="22">
    <location>
        <begin position="674"/>
        <end position="698"/>
    </location>
</feature>
<dbReference type="FunFam" id="3.80.10.10:FF:000383">
    <property type="entry name" value="Leucine-rich repeat receptor protein kinase EMS1"/>
    <property type="match status" value="1"/>
</dbReference>
<dbReference type="SUPFAM" id="SSF52058">
    <property type="entry name" value="L domain-like"/>
    <property type="match status" value="1"/>
</dbReference>
<evidence type="ECO:0000256" key="2">
    <source>
        <dbReference type="ARBA" id="ARBA00008684"/>
    </source>
</evidence>
<evidence type="ECO:0000256" key="6">
    <source>
        <dbReference type="ARBA" id="ARBA00022553"/>
    </source>
</evidence>
<dbReference type="InterPro" id="IPR050647">
    <property type="entry name" value="Plant_LRR-RLKs"/>
</dbReference>
<evidence type="ECO:0000256" key="13">
    <source>
        <dbReference type="ARBA" id="ARBA00022777"/>
    </source>
</evidence>
<evidence type="ECO:0000256" key="11">
    <source>
        <dbReference type="ARBA" id="ARBA00022737"/>
    </source>
</evidence>
<feature type="chain" id="PRO_5043416400" description="non-specific serine/threonine protein kinase" evidence="23">
    <location>
        <begin position="20"/>
        <end position="1013"/>
    </location>
</feature>
<keyword evidence="7" id="KW-0433">Leucine-rich repeat</keyword>
<evidence type="ECO:0000256" key="8">
    <source>
        <dbReference type="ARBA" id="ARBA00022679"/>
    </source>
</evidence>
<feature type="binding site" evidence="21">
    <location>
        <position position="759"/>
    </location>
    <ligand>
        <name>ATP</name>
        <dbReference type="ChEBI" id="CHEBI:30616"/>
    </ligand>
</feature>
<dbReference type="FunFam" id="3.80.10.10:FF:000400">
    <property type="entry name" value="Nuclear pore complex protein NUP107"/>
    <property type="match status" value="1"/>
</dbReference>
<reference evidence="25 26" key="1">
    <citation type="submission" date="2024-01" db="EMBL/GenBank/DDBJ databases">
        <title>The complete chloroplast genome sequence of Lithospermum erythrorhizon: insights into the phylogenetic relationship among Boraginaceae species and the maternal lineages of purple gromwells.</title>
        <authorList>
            <person name="Okada T."/>
            <person name="Watanabe K."/>
        </authorList>
    </citation>
    <scope>NUCLEOTIDE SEQUENCE [LARGE SCALE GENOMIC DNA]</scope>
</reference>
<evidence type="ECO:0000256" key="22">
    <source>
        <dbReference type="SAM" id="Phobius"/>
    </source>
</evidence>
<comment type="catalytic activity">
    <reaction evidence="20">
        <text>L-seryl-[protein] + ATP = O-phospho-L-seryl-[protein] + ADP + H(+)</text>
        <dbReference type="Rhea" id="RHEA:17989"/>
        <dbReference type="Rhea" id="RHEA-COMP:9863"/>
        <dbReference type="Rhea" id="RHEA-COMP:11604"/>
        <dbReference type="ChEBI" id="CHEBI:15378"/>
        <dbReference type="ChEBI" id="CHEBI:29999"/>
        <dbReference type="ChEBI" id="CHEBI:30616"/>
        <dbReference type="ChEBI" id="CHEBI:83421"/>
        <dbReference type="ChEBI" id="CHEBI:456216"/>
        <dbReference type="EC" id="2.7.11.1"/>
    </reaction>
</comment>
<dbReference type="PANTHER" id="PTHR48056">
    <property type="entry name" value="LRR RECEPTOR-LIKE SERINE/THREONINE-PROTEIN KINASE-RELATED"/>
    <property type="match status" value="1"/>
</dbReference>
<dbReference type="InterPro" id="IPR000719">
    <property type="entry name" value="Prot_kinase_dom"/>
</dbReference>
<feature type="signal peptide" evidence="23">
    <location>
        <begin position="1"/>
        <end position="19"/>
    </location>
</feature>
<evidence type="ECO:0000256" key="21">
    <source>
        <dbReference type="PROSITE-ProRule" id="PRU10141"/>
    </source>
</evidence>
<keyword evidence="10 23" id="KW-0732">Signal</keyword>
<evidence type="ECO:0000256" key="4">
    <source>
        <dbReference type="ARBA" id="ARBA00022475"/>
    </source>
</evidence>
<dbReference type="Proteomes" id="UP001454036">
    <property type="component" value="Unassembled WGS sequence"/>
</dbReference>
<dbReference type="SUPFAM" id="SSF52047">
    <property type="entry name" value="RNI-like"/>
    <property type="match status" value="1"/>
</dbReference>
<accession>A0AAV3PZ73</accession>
<dbReference type="PROSITE" id="PS00107">
    <property type="entry name" value="PROTEIN_KINASE_ATP"/>
    <property type="match status" value="1"/>
</dbReference>
<keyword evidence="15 22" id="KW-1133">Transmembrane helix</keyword>
<keyword evidence="14 21" id="KW-0067">ATP-binding</keyword>
<dbReference type="InterPro" id="IPR001611">
    <property type="entry name" value="Leu-rich_rpt"/>
</dbReference>
<dbReference type="InterPro" id="IPR003591">
    <property type="entry name" value="Leu-rich_rpt_typical-subtyp"/>
</dbReference>
<evidence type="ECO:0000256" key="20">
    <source>
        <dbReference type="ARBA" id="ARBA00048679"/>
    </source>
</evidence>
<comment type="catalytic activity">
    <reaction evidence="19">
        <text>L-threonyl-[protein] + ATP = O-phospho-L-threonyl-[protein] + ADP + H(+)</text>
        <dbReference type="Rhea" id="RHEA:46608"/>
        <dbReference type="Rhea" id="RHEA-COMP:11060"/>
        <dbReference type="Rhea" id="RHEA-COMP:11605"/>
        <dbReference type="ChEBI" id="CHEBI:15378"/>
        <dbReference type="ChEBI" id="CHEBI:30013"/>
        <dbReference type="ChEBI" id="CHEBI:30616"/>
        <dbReference type="ChEBI" id="CHEBI:61977"/>
        <dbReference type="ChEBI" id="CHEBI:456216"/>
        <dbReference type="EC" id="2.7.11.1"/>
    </reaction>
</comment>
<comment type="caution">
    <text evidence="25">The sequence shown here is derived from an EMBL/GenBank/DDBJ whole genome shotgun (WGS) entry which is preliminary data.</text>
</comment>
<dbReference type="InterPro" id="IPR011009">
    <property type="entry name" value="Kinase-like_dom_sf"/>
</dbReference>
<keyword evidence="6" id="KW-0597">Phosphoprotein</keyword>
<dbReference type="GO" id="GO:0005886">
    <property type="term" value="C:plasma membrane"/>
    <property type="evidence" value="ECO:0007669"/>
    <property type="project" value="UniProtKB-SubCell"/>
</dbReference>
<evidence type="ECO:0000256" key="3">
    <source>
        <dbReference type="ARBA" id="ARBA00012513"/>
    </source>
</evidence>
<dbReference type="SMART" id="SM00369">
    <property type="entry name" value="LRR_TYP"/>
    <property type="match status" value="10"/>
</dbReference>
<evidence type="ECO:0000256" key="12">
    <source>
        <dbReference type="ARBA" id="ARBA00022741"/>
    </source>
</evidence>
<dbReference type="AlphaFoldDB" id="A0AAV3PZ73"/>
<dbReference type="Gene3D" id="3.30.200.20">
    <property type="entry name" value="Phosphorylase Kinase, domain 1"/>
    <property type="match status" value="1"/>
</dbReference>
<dbReference type="SMART" id="SM00220">
    <property type="entry name" value="S_TKc"/>
    <property type="match status" value="1"/>
</dbReference>
<dbReference type="Pfam" id="PF23598">
    <property type="entry name" value="LRR_14"/>
    <property type="match status" value="1"/>
</dbReference>
<evidence type="ECO:0000256" key="1">
    <source>
        <dbReference type="ARBA" id="ARBA00004162"/>
    </source>
</evidence>
<keyword evidence="18" id="KW-0325">Glycoprotein</keyword>
<dbReference type="GO" id="GO:0006952">
    <property type="term" value="P:defense response"/>
    <property type="evidence" value="ECO:0007669"/>
    <property type="project" value="UniProtKB-ARBA"/>
</dbReference>
<keyword evidence="4" id="KW-1003">Cell membrane</keyword>
<dbReference type="Gene3D" id="3.80.10.10">
    <property type="entry name" value="Ribonuclease Inhibitor"/>
    <property type="match status" value="4"/>
</dbReference>
<dbReference type="SUPFAM" id="SSF56112">
    <property type="entry name" value="Protein kinase-like (PK-like)"/>
    <property type="match status" value="1"/>
</dbReference>
<comment type="subcellular location">
    <subcellularLocation>
        <location evidence="1">Cell membrane</location>
        <topology evidence="1">Single-pass membrane protein</topology>
    </subcellularLocation>
</comment>
<evidence type="ECO:0000256" key="18">
    <source>
        <dbReference type="ARBA" id="ARBA00023180"/>
    </source>
</evidence>
<dbReference type="FunFam" id="1.10.510.10:FF:000358">
    <property type="entry name" value="Putative leucine-rich repeat receptor-like serine/threonine-protein kinase"/>
    <property type="match status" value="1"/>
</dbReference>
<evidence type="ECO:0000256" key="16">
    <source>
        <dbReference type="ARBA" id="ARBA00023136"/>
    </source>
</evidence>
<dbReference type="GO" id="GO:0051707">
    <property type="term" value="P:response to other organism"/>
    <property type="evidence" value="ECO:0007669"/>
    <property type="project" value="UniProtKB-ARBA"/>
</dbReference>
<keyword evidence="11" id="KW-0677">Repeat</keyword>
<dbReference type="InterPro" id="IPR055414">
    <property type="entry name" value="LRR_R13L4/SHOC2-like"/>
</dbReference>
<feature type="domain" description="Protein kinase" evidence="24">
    <location>
        <begin position="731"/>
        <end position="1013"/>
    </location>
</feature>
<dbReference type="FunFam" id="3.80.10.10:FF:000288">
    <property type="entry name" value="LRR receptor-like serine/threonine-protein kinase EFR"/>
    <property type="match status" value="1"/>
</dbReference>
<evidence type="ECO:0000256" key="9">
    <source>
        <dbReference type="ARBA" id="ARBA00022692"/>
    </source>
</evidence>
<dbReference type="InterPro" id="IPR013210">
    <property type="entry name" value="LRR_N_plant-typ"/>
</dbReference>
<keyword evidence="17" id="KW-0675">Receptor</keyword>
<keyword evidence="26" id="KW-1185">Reference proteome</keyword>